<evidence type="ECO:0000256" key="1">
    <source>
        <dbReference type="SAM" id="Coils"/>
    </source>
</evidence>
<name>A0A8B8GHJ5_9HEMI</name>
<keyword evidence="2" id="KW-0472">Membrane</keyword>
<feature type="coiled-coil region" evidence="1">
    <location>
        <begin position="873"/>
        <end position="900"/>
    </location>
</feature>
<dbReference type="CTD" id="38395"/>
<gene>
    <name evidence="5" type="primary">LOC112691836</name>
</gene>
<dbReference type="InterPro" id="IPR019441">
    <property type="entry name" value="FMP27/BLTP2/Hobbit_GFWDK_RBG"/>
</dbReference>
<keyword evidence="2" id="KW-0812">Transmembrane</keyword>
<keyword evidence="1" id="KW-0175">Coiled coil</keyword>
<evidence type="ECO:0000259" key="3">
    <source>
        <dbReference type="SMART" id="SM01214"/>
    </source>
</evidence>
<dbReference type="SMART" id="SM01214">
    <property type="entry name" value="Fmp27_GFWDK"/>
    <property type="match status" value="1"/>
</dbReference>
<dbReference type="Pfam" id="PF10344">
    <property type="entry name" value="Hobbit"/>
    <property type="match status" value="1"/>
</dbReference>
<organism evidence="4 5">
    <name type="scientific">Sipha flava</name>
    <name type="common">yellow sugarcane aphid</name>
    <dbReference type="NCBI Taxonomy" id="143950"/>
    <lineage>
        <taxon>Eukaryota</taxon>
        <taxon>Metazoa</taxon>
        <taxon>Ecdysozoa</taxon>
        <taxon>Arthropoda</taxon>
        <taxon>Hexapoda</taxon>
        <taxon>Insecta</taxon>
        <taxon>Pterygota</taxon>
        <taxon>Neoptera</taxon>
        <taxon>Paraneoptera</taxon>
        <taxon>Hemiptera</taxon>
        <taxon>Sternorrhyncha</taxon>
        <taxon>Aphidomorpha</taxon>
        <taxon>Aphidoidea</taxon>
        <taxon>Aphididae</taxon>
        <taxon>Sipha</taxon>
    </lineage>
</organism>
<evidence type="ECO:0000313" key="5">
    <source>
        <dbReference type="RefSeq" id="XP_025422032.1"/>
    </source>
</evidence>
<sequence>MIEFNTLFICIFFILLYSLKWLLPKAISLYLKYKYHINVKIGTAGIFSLQDIVFLKNGYSVHIDNIGFRSSFISSEVNKLVCLVARDVRIEKNIDWNDSTTVKQNKSNNKIENILPIIIKFAQFLAVRISCISIMILQPNTPEWLFIVSVMDLHLDASVIGSSRQLLANVNAPHAEAKLLRHPMNPNSCCLAKITVNVCAESILNTHEPLSIQSLMLKLDKSKIVLNKGLYSFIKNNSTNSKFSKNYKTQDCLQKTTVDIPLIIPPLIPKKIKINLEELTIVDVKDNLVTEMKGELKSLTIDNLIIPDDNNNLLIQSNLSLKVSFENLSLIGQEETYVSLEKFSFEAKYLQKSLKLDLKINNVYTLYSHDDIFQWYTSYTDQMLKPHQLKSTSILVTKQPLISLNGSLDDISIDSVIQFLNVTTTYRLSSECASVSFNKFKLMLSCHPVIKNENHSKIFSDWPINLCDRKWSSDLMLETVRCWLKPFTNTEYSPGMKKCHSWGTPLFIGLILVQIKNSIPSNAPKLNILLDTVRLEWSPPLAQFILRAYNSLQQIFSALEIDMNPERNQSNIKRKRCPIHEFIATSISVENANIFFIADKKICILVRVDTITIDIGTVKLTCKIEGLKCDSLIPTKYHYVCTSSDDIKSWWLHIKALNVKKIVQTKEILIEINEIFECRWSANVHLKLLTISTDISDLKNHLGMNTIKNPSNSTFYDVQLCVKSKFKFSMKVSSIHHLLFSTDDLMYVKQNGKTRHLESKNFKVAIDQYNIFTVKGFKMLKTDFNKEVQDERQNSEGLTTEGNTIWDVAIENLKMIFPYGFEFYSIFQGEFFSIVKWLKLIHKKPKSQPEPLPSDIILKIQEFLFELGDDDFEVKLRDNYELLEDEYKESLKRQKMLETKVSEVVKDRLLLPAGKVEELLTSLQKMNAQIYIQRSKQMNQQAPVRTRLFSWTMYDLCIIILADESMHGPQKVVNHICEMDADSLWPEEGLEFCILWCRMIFASCAEWKFQLRDFPQTWLDIRKLQLWGKLAGAEQEPNRRAKRSVTIELSDPYGDVTIERGMTSLKYYYDLNCEVDKYTYSFGPCWEPVIAQCKLCLEKVLGSSRDPSPPLPFWDKIRLIYHGRLTMIVNELKVKLHASLDPYNTTEEMELNWYNTAMDWTNAKFVFKGHLKVLVRTASKYDDVCLLNLPNLKLGIKLKWSCLGDPNDHYSVMPCAPDKLPEYSSNQEHDSFRAFRSQNLNVSLSIETKPEPNSVSPHTDTDYPVALLYGSTLKWFENLKLILSGVTRPTRRGPLFNNARYRKLTLSRHYRKLHLCVSFQHFQVHYWMSFALQRGFELFGQRISTSSEHTLNLVSNFEDDLKHRSRPVWSVGYMNCELMDTEIWLKSALQSEQEDEEAEIKEKPVEKCYLLSVSKVSYGRETTGTCEADGTPTPIHRLVVYHLKGAWTTRNRDVAFALFNSLVKNQKLKKNLSTEALKGFCLNENGCTPLKNRTRSAEVAEQTTPLSSVTSVASSTCQASPSPMSKLQCGGQAATMLQQLISEVDNKPVVFSDDLSMQVTRERRLQGLSECQQDDVLYKNWSISLINSQVLLKGCETKGYVIVSAAKAEILQRIHRPVWKDHSLVSKTTWVGTLDSMQYYATVSAGKTDFIDENIMWLNVENIQEKDIDSTIISDLPDLPHLVGSGHSVGGVVSETVGASNVGENSPLQLQRIVSRCKCEFFYAGHGESSLNPAHLTEVPPPPTATPDVVGDPDLHEPVDAFTLMHHDLDVCTNSLQYAMILDIVNNLLLYVEPRRKEAYERLQRMRFQLQLQSSQDHRQPIQQLQNHVSSCKITKIGKRNIFIKKRRILAK</sequence>
<proteinExistence type="predicted"/>
<feature type="transmembrane region" description="Helical" evidence="2">
    <location>
        <begin position="6"/>
        <end position="23"/>
    </location>
</feature>
<accession>A0A8B8GHJ5</accession>
<dbReference type="Proteomes" id="UP000694846">
    <property type="component" value="Unplaced"/>
</dbReference>
<evidence type="ECO:0000313" key="4">
    <source>
        <dbReference type="Proteomes" id="UP000694846"/>
    </source>
</evidence>
<protein>
    <submittedName>
        <fullName evidence="5">Protein KIAA0100 isoform X2</fullName>
    </submittedName>
</protein>
<dbReference type="GeneID" id="112691836"/>
<reference evidence="5" key="1">
    <citation type="submission" date="2025-08" db="UniProtKB">
        <authorList>
            <consortium name="RefSeq"/>
        </authorList>
    </citation>
    <scope>IDENTIFICATION</scope>
    <source>
        <tissue evidence="5">Whole body</tissue>
    </source>
</reference>
<dbReference type="OrthoDB" id="1562405at2759"/>
<dbReference type="RefSeq" id="XP_025422032.1">
    <property type="nucleotide sequence ID" value="XM_025566247.1"/>
</dbReference>
<dbReference type="PANTHER" id="PTHR15678:SF6">
    <property type="entry name" value="BRIDGE-LIKE LIPID TRANSFER PROTEIN FAMILY MEMBER 2"/>
    <property type="match status" value="1"/>
</dbReference>
<dbReference type="InterPro" id="IPR045167">
    <property type="entry name" value="Hobbit"/>
</dbReference>
<keyword evidence="4" id="KW-1185">Reference proteome</keyword>
<dbReference type="PANTHER" id="PTHR15678">
    <property type="entry name" value="ANTIGEN MLAA-22-RELATED"/>
    <property type="match status" value="1"/>
</dbReference>
<keyword evidence="2" id="KW-1133">Transmembrane helix</keyword>
<evidence type="ECO:0000256" key="2">
    <source>
        <dbReference type="SAM" id="Phobius"/>
    </source>
</evidence>
<feature type="domain" description="FMP27/BLTP2/Hobbit GFWDK motif-containing RBG unit" evidence="3">
    <location>
        <begin position="1013"/>
        <end position="1145"/>
    </location>
</feature>